<dbReference type="EMBL" id="BMKP01000009">
    <property type="protein sequence ID" value="GGF23422.1"/>
    <property type="molecule type" value="Genomic_DNA"/>
</dbReference>
<evidence type="ECO:0000313" key="3">
    <source>
        <dbReference type="Proteomes" id="UP000655016"/>
    </source>
</evidence>
<accession>A0ABQ1URX0</accession>
<reference evidence="3" key="1">
    <citation type="journal article" date="2019" name="Int. J. Syst. Evol. Microbiol.">
        <title>The Global Catalogue of Microorganisms (GCM) 10K type strain sequencing project: providing services to taxonomists for standard genome sequencing and annotation.</title>
        <authorList>
            <consortium name="The Broad Institute Genomics Platform"/>
            <consortium name="The Broad Institute Genome Sequencing Center for Infectious Disease"/>
            <person name="Wu L."/>
            <person name="Ma J."/>
        </authorList>
    </citation>
    <scope>NUCLEOTIDE SEQUENCE [LARGE SCALE GENOMIC DNA]</scope>
    <source>
        <strain evidence="3">CGMCC 1.16060</strain>
    </source>
</reference>
<evidence type="ECO:0000313" key="2">
    <source>
        <dbReference type="EMBL" id="GGF23422.1"/>
    </source>
</evidence>
<feature type="domain" description="Knr4/Smi1-like" evidence="1">
    <location>
        <begin position="42"/>
        <end position="205"/>
    </location>
</feature>
<dbReference type="Proteomes" id="UP000655016">
    <property type="component" value="Unassembled WGS sequence"/>
</dbReference>
<dbReference type="InterPro" id="IPR037883">
    <property type="entry name" value="Knr4/Smi1-like_sf"/>
</dbReference>
<dbReference type="SMART" id="SM00860">
    <property type="entry name" value="SMI1_KNR4"/>
    <property type="match status" value="1"/>
</dbReference>
<dbReference type="SUPFAM" id="SSF160631">
    <property type="entry name" value="SMI1/KNR4-like"/>
    <property type="match status" value="1"/>
</dbReference>
<comment type="caution">
    <text evidence="2">The sequence shown here is derived from an EMBL/GenBank/DDBJ whole genome shotgun (WGS) entry which is preliminary data.</text>
</comment>
<dbReference type="InterPro" id="IPR018958">
    <property type="entry name" value="Knr4/Smi1-like_dom"/>
</dbReference>
<dbReference type="Pfam" id="PF09346">
    <property type="entry name" value="SMI1_KNR4"/>
    <property type="match status" value="1"/>
</dbReference>
<organism evidence="2 3">
    <name type="scientific">Flavobacterium limi</name>
    <dbReference type="NCBI Taxonomy" id="2045105"/>
    <lineage>
        <taxon>Bacteria</taxon>
        <taxon>Pseudomonadati</taxon>
        <taxon>Bacteroidota</taxon>
        <taxon>Flavobacteriia</taxon>
        <taxon>Flavobacteriales</taxon>
        <taxon>Flavobacteriaceae</taxon>
        <taxon>Flavobacterium</taxon>
    </lineage>
</organism>
<gene>
    <name evidence="2" type="ORF">GCM10011518_35920</name>
</gene>
<evidence type="ECO:0000259" key="1">
    <source>
        <dbReference type="SMART" id="SM00860"/>
    </source>
</evidence>
<proteinExistence type="predicted"/>
<dbReference type="Gene3D" id="3.40.1580.10">
    <property type="entry name" value="SMI1/KNR4-like"/>
    <property type="match status" value="1"/>
</dbReference>
<sequence length="253" mass="30497">MYSRHFIADINIFKMNDYNQELFETIKQFKKIFRREYKFSTVANEKDIVSFENKFKVKLPNEYRWFLLNIANGIVSKKDWNFDKLDKINFNDYWYDEEYNPAVNFKLTRKVIFHKPKDFGDYPYETYVCDDTKSDEEFFYLNDGFKSGVIHLCGYGCGTCSMIVVNGEEFGNVWTEDIASNDEVYPEYDIEKNKSRMNFNDWIIMTLNQEIKMHYLILESEKREIELKKQSGEWDVSDQILYSLKSLWNKLLK</sequence>
<keyword evidence="3" id="KW-1185">Reference proteome</keyword>
<protein>
    <recommendedName>
        <fullName evidence="1">Knr4/Smi1-like domain-containing protein</fullName>
    </recommendedName>
</protein>
<name>A0ABQ1URX0_9FLAO</name>